<dbReference type="AlphaFoldDB" id="A0A1D7W737"/>
<dbReference type="RefSeq" id="WP_069600767.1">
    <property type="nucleotide sequence ID" value="NZ_CP017150.1"/>
</dbReference>
<dbReference type="Pfam" id="PF04464">
    <property type="entry name" value="Glyphos_transf"/>
    <property type="match status" value="1"/>
</dbReference>
<sequence length="422" mass="47178">MAKFPESLTRRAKQGIDLGTKAAVRGRRVAGNALDEARYSSDFAPQDSDDFVAAAYFAADLDSVYQLEQWLWPMEQLRDRLRELGYGDQPFGILSRNIRSARRLREQTDIPVRFSRRSAGFDSFMSSPSLRLVFYVNQALLNFQAMKFPRPAHVHLSHGESEKISMISNQLKAYDYVFVAGQAARERIGRTLVGLDPERMVDVGRPQLDRPRVIPRAWRDSDVSAHSGPTVFYAPTWEGDSPSMAYGTLAYNGEKFVRDMLDAGYRVIFRPHPRTGFLDSSFARAREKVEEILAAHPRGFVDTTQDVSWQLDVADICLAEMSSVAFDWLSARKPLVMIAPQNSRAEVLAGGLFDRCPVVEVGQESELLNLLQIDERSTEVSAQLSEHHLGATGPNEQLKAFIEAGLTVIEDRPIALAGRGAV</sequence>
<accession>A0A1D7W737</accession>
<dbReference type="InterPro" id="IPR007554">
    <property type="entry name" value="Glycerophosphate_synth"/>
</dbReference>
<dbReference type="Proteomes" id="UP000094793">
    <property type="component" value="Chromosome"/>
</dbReference>
<dbReference type="Gene3D" id="3.40.50.12580">
    <property type="match status" value="1"/>
</dbReference>
<gene>
    <name evidence="1" type="ORF">BLSMQ_3092</name>
</gene>
<dbReference type="PATRIC" id="fig|1703.10.peg.3197"/>
<reference evidence="2" key="1">
    <citation type="submission" date="2016-09" db="EMBL/GenBank/DDBJ databases">
        <title>Complete Genome Sequence of Brevibacterium linens SMQ-1335.</title>
        <authorList>
            <person name="de Melo A.G."/>
            <person name="Labrie S.J."/>
            <person name="Dumaresq J."/>
            <person name="Roberts R.J."/>
            <person name="Tremblay D.M."/>
            <person name="Moineau S."/>
        </authorList>
    </citation>
    <scope>NUCLEOTIDE SEQUENCE [LARGE SCALE GENOMIC DNA]</scope>
    <source>
        <strain evidence="2">SMQ-1335</strain>
    </source>
</reference>
<evidence type="ECO:0000313" key="2">
    <source>
        <dbReference type="Proteomes" id="UP000094793"/>
    </source>
</evidence>
<dbReference type="KEGG" id="blin:BLSMQ_3092"/>
<proteinExistence type="predicted"/>
<dbReference type="SUPFAM" id="SSF53756">
    <property type="entry name" value="UDP-Glycosyltransferase/glycogen phosphorylase"/>
    <property type="match status" value="1"/>
</dbReference>
<evidence type="ECO:0000313" key="1">
    <source>
        <dbReference type="EMBL" id="AOP54794.1"/>
    </source>
</evidence>
<dbReference type="OrthoDB" id="7806295at2"/>
<dbReference type="InterPro" id="IPR043148">
    <property type="entry name" value="TagF_C"/>
</dbReference>
<dbReference type="GO" id="GO:0047355">
    <property type="term" value="F:CDP-glycerol glycerophosphotransferase activity"/>
    <property type="evidence" value="ECO:0007669"/>
    <property type="project" value="InterPro"/>
</dbReference>
<protein>
    <submittedName>
        <fullName evidence="1">Putative integral membrane protein</fullName>
    </submittedName>
</protein>
<dbReference type="GO" id="GO:0016020">
    <property type="term" value="C:membrane"/>
    <property type="evidence" value="ECO:0007669"/>
    <property type="project" value="InterPro"/>
</dbReference>
<dbReference type="EMBL" id="CP017150">
    <property type="protein sequence ID" value="AOP54794.1"/>
    <property type="molecule type" value="Genomic_DNA"/>
</dbReference>
<organism evidence="1 2">
    <name type="scientific">Brevibacterium aurantiacum</name>
    <dbReference type="NCBI Taxonomy" id="273384"/>
    <lineage>
        <taxon>Bacteria</taxon>
        <taxon>Bacillati</taxon>
        <taxon>Actinomycetota</taxon>
        <taxon>Actinomycetes</taxon>
        <taxon>Micrococcales</taxon>
        <taxon>Brevibacteriaceae</taxon>
        <taxon>Brevibacterium</taxon>
    </lineage>
</organism>
<name>A0A1D7W737_BREAU</name>